<evidence type="ECO:0000313" key="3">
    <source>
        <dbReference type="Proteomes" id="UP000521676"/>
    </source>
</evidence>
<dbReference type="RefSeq" id="WP_341467924.1">
    <property type="nucleotide sequence ID" value="NZ_CP128399.1"/>
</dbReference>
<sequence>MLKNTRCGVFQAKESVKMWVSEALATKAAKKSSHVKDNSSFIVVYYPQRDSYAYFVSEAWAKHDGIWEPFEIVARYSKKHWYSNWKCEQPASSENKLKTRRGYTS</sequence>
<organism evidence="1 3">
    <name type="scientific">Candidatus Chlorohelix allophototropha</name>
    <dbReference type="NCBI Taxonomy" id="3003348"/>
    <lineage>
        <taxon>Bacteria</taxon>
        <taxon>Bacillati</taxon>
        <taxon>Chloroflexota</taxon>
        <taxon>Chloroflexia</taxon>
        <taxon>Candidatus Chloroheliales</taxon>
        <taxon>Candidatus Chloroheliaceae</taxon>
        <taxon>Candidatus Chlorohelix</taxon>
    </lineage>
</organism>
<reference evidence="2" key="2">
    <citation type="journal article" date="2024" name="Nature">
        <title>Anoxygenic phototroph of the Chloroflexota uses a type I reaction centre.</title>
        <authorList>
            <person name="Tsuji J.M."/>
            <person name="Shaw N.A."/>
            <person name="Nagashima S."/>
            <person name="Venkiteswaran J.J."/>
            <person name="Schiff S.L."/>
            <person name="Watanabe T."/>
            <person name="Fukui M."/>
            <person name="Hanada S."/>
            <person name="Tank M."/>
            <person name="Neufeld J.D."/>
        </authorList>
    </citation>
    <scope>NUCLEOTIDE SEQUENCE</scope>
    <source>
        <strain evidence="2">L227-S17</strain>
    </source>
</reference>
<evidence type="ECO:0000313" key="4">
    <source>
        <dbReference type="Proteomes" id="UP001431572"/>
    </source>
</evidence>
<evidence type="ECO:0000313" key="1">
    <source>
        <dbReference type="EMBL" id="NWJ46671.1"/>
    </source>
</evidence>
<accession>A0A8T7M2Z8</accession>
<proteinExistence type="predicted"/>
<dbReference type="Proteomes" id="UP001431572">
    <property type="component" value="Chromosome 1"/>
</dbReference>
<reference evidence="1 3" key="1">
    <citation type="submission" date="2020-06" db="EMBL/GenBank/DDBJ databases">
        <title>Anoxygenic phototrophic Chloroflexota member uses a Type I reaction center.</title>
        <authorList>
            <person name="Tsuji J.M."/>
            <person name="Shaw N.A."/>
            <person name="Nagashima S."/>
            <person name="Venkiteswaran J."/>
            <person name="Schiff S.L."/>
            <person name="Hanada S."/>
            <person name="Tank M."/>
            <person name="Neufeld J.D."/>
        </authorList>
    </citation>
    <scope>NUCLEOTIDE SEQUENCE [LARGE SCALE GENOMIC DNA]</scope>
    <source>
        <strain evidence="1">L227-S17</strain>
    </source>
</reference>
<dbReference type="EMBL" id="JACATZ010000001">
    <property type="protein sequence ID" value="NWJ46671.1"/>
    <property type="molecule type" value="Genomic_DNA"/>
</dbReference>
<protein>
    <submittedName>
        <fullName evidence="1">Uncharacterized protein</fullName>
    </submittedName>
</protein>
<dbReference type="AlphaFoldDB" id="A0A8T7M2Z8"/>
<dbReference type="EMBL" id="CP128399">
    <property type="protein sequence ID" value="WJW66041.1"/>
    <property type="molecule type" value="Genomic_DNA"/>
</dbReference>
<gene>
    <name evidence="1" type="ORF">HXX08_12390</name>
    <name evidence="2" type="ORF">OZ401_001823</name>
</gene>
<dbReference type="Proteomes" id="UP000521676">
    <property type="component" value="Unassembled WGS sequence"/>
</dbReference>
<name>A0A8T7M2Z8_9CHLR</name>
<evidence type="ECO:0000313" key="2">
    <source>
        <dbReference type="EMBL" id="WJW66041.1"/>
    </source>
</evidence>
<keyword evidence="4" id="KW-1185">Reference proteome</keyword>